<dbReference type="Gene3D" id="1.20.1280.50">
    <property type="match status" value="1"/>
</dbReference>
<evidence type="ECO:0000313" key="2">
    <source>
        <dbReference type="EMBL" id="KAE9390586.1"/>
    </source>
</evidence>
<organism evidence="2 3">
    <name type="scientific">Gymnopus androsaceus JB14</name>
    <dbReference type="NCBI Taxonomy" id="1447944"/>
    <lineage>
        <taxon>Eukaryota</taxon>
        <taxon>Fungi</taxon>
        <taxon>Dikarya</taxon>
        <taxon>Basidiomycota</taxon>
        <taxon>Agaricomycotina</taxon>
        <taxon>Agaricomycetes</taxon>
        <taxon>Agaricomycetidae</taxon>
        <taxon>Agaricales</taxon>
        <taxon>Marasmiineae</taxon>
        <taxon>Omphalotaceae</taxon>
        <taxon>Gymnopus</taxon>
    </lineage>
</organism>
<dbReference type="AlphaFoldDB" id="A0A6A4GYN5"/>
<name>A0A6A4GYN5_9AGAR</name>
<feature type="domain" description="F-box" evidence="1">
    <location>
        <begin position="26"/>
        <end position="67"/>
    </location>
</feature>
<reference evidence="2" key="1">
    <citation type="journal article" date="2019" name="Environ. Microbiol.">
        <title>Fungal ecological strategies reflected in gene transcription - a case study of two litter decomposers.</title>
        <authorList>
            <person name="Barbi F."/>
            <person name="Kohler A."/>
            <person name="Barry K."/>
            <person name="Baskaran P."/>
            <person name="Daum C."/>
            <person name="Fauchery L."/>
            <person name="Ihrmark K."/>
            <person name="Kuo A."/>
            <person name="LaButti K."/>
            <person name="Lipzen A."/>
            <person name="Morin E."/>
            <person name="Grigoriev I.V."/>
            <person name="Henrissat B."/>
            <person name="Lindahl B."/>
            <person name="Martin F."/>
        </authorList>
    </citation>
    <scope>NUCLEOTIDE SEQUENCE</scope>
    <source>
        <strain evidence="2">JB14</strain>
    </source>
</reference>
<protein>
    <recommendedName>
        <fullName evidence="1">F-box domain-containing protein</fullName>
    </recommendedName>
</protein>
<dbReference type="Pfam" id="PF00646">
    <property type="entry name" value="F-box"/>
    <property type="match status" value="1"/>
</dbReference>
<dbReference type="EMBL" id="ML769653">
    <property type="protein sequence ID" value="KAE9390586.1"/>
    <property type="molecule type" value="Genomic_DNA"/>
</dbReference>
<gene>
    <name evidence="2" type="ORF">BT96DRAFT_1002159</name>
</gene>
<dbReference type="InterPro" id="IPR036047">
    <property type="entry name" value="F-box-like_dom_sf"/>
</dbReference>
<proteinExistence type="predicted"/>
<evidence type="ECO:0000313" key="3">
    <source>
        <dbReference type="Proteomes" id="UP000799118"/>
    </source>
</evidence>
<dbReference type="SUPFAM" id="SSF81383">
    <property type="entry name" value="F-box domain"/>
    <property type="match status" value="1"/>
</dbReference>
<dbReference type="OrthoDB" id="2825114at2759"/>
<sequence>MLLKTALVKDGMLTTSLYSMPLPDQFAAELIDECLSHLDPPSLFACTSVSRIWRDCAKLQFMSEIDLTNNYQVKEIQHSAKYRPHVRSIISPINPPTPIHQNLILDIPACPMRIRKLEFYGSSLGSPEQQHQHPFIFTFLDTFHTTLTSFISHNSMIITGDAFFSLLHALGQCPNLSCLTLPCPRTSMGTYYSGLPWKETTRMIAQPDRPKITYLQIMSTWSRYAGSLDSVEEPGKNAWQWLSNELCPLDLSSVKELVVGSPGAVEILLPILCGQAMNNFSMHQYIYLASSTSMLVFICDYLVGSYPSSVLQIWSFL</sequence>
<dbReference type="CDD" id="cd09917">
    <property type="entry name" value="F-box_SF"/>
    <property type="match status" value="1"/>
</dbReference>
<dbReference type="SMART" id="SM00256">
    <property type="entry name" value="FBOX"/>
    <property type="match status" value="1"/>
</dbReference>
<dbReference type="Proteomes" id="UP000799118">
    <property type="component" value="Unassembled WGS sequence"/>
</dbReference>
<dbReference type="InterPro" id="IPR001810">
    <property type="entry name" value="F-box_dom"/>
</dbReference>
<keyword evidence="3" id="KW-1185">Reference proteome</keyword>
<evidence type="ECO:0000259" key="1">
    <source>
        <dbReference type="SMART" id="SM00256"/>
    </source>
</evidence>
<accession>A0A6A4GYN5</accession>